<dbReference type="EnsemblPlants" id="evm.model.ctgX5.1">
    <property type="protein sequence ID" value="cds.evm.model.ctgX5.1"/>
    <property type="gene ID" value="evm.TU.ctgX5.1"/>
</dbReference>
<dbReference type="AlphaFoldDB" id="A0A803QSH0"/>
<accession>A0A803QSH0</accession>
<proteinExistence type="predicted"/>
<dbReference type="Gramene" id="evm.model.ctgX5.1">
    <property type="protein sequence ID" value="cds.evm.model.ctgX5.1"/>
    <property type="gene ID" value="evm.TU.ctgX5.1"/>
</dbReference>
<name>A0A803QSH0_CANSA</name>
<reference evidence="1" key="1">
    <citation type="submission" date="2021-03" db="UniProtKB">
        <authorList>
            <consortium name="EnsemblPlants"/>
        </authorList>
    </citation>
    <scope>IDENTIFICATION</scope>
</reference>
<sequence length="86" mass="9801">MTKPMRLSPRWARPCLDDDDAPLSHIIQNVERRERALHSARPWGSKYDAFLQIRARGPNSIDLLDLHAHNKGQGMTSRMRGLSEGP</sequence>
<keyword evidence="2" id="KW-1185">Reference proteome</keyword>
<evidence type="ECO:0000313" key="2">
    <source>
        <dbReference type="Proteomes" id="UP000596661"/>
    </source>
</evidence>
<dbReference type="Proteomes" id="UP000596661">
    <property type="component" value="Unassembled WGS sequence"/>
</dbReference>
<protein>
    <submittedName>
        <fullName evidence="1">Uncharacterized protein</fullName>
    </submittedName>
</protein>
<evidence type="ECO:0000313" key="1">
    <source>
        <dbReference type="EnsemblPlants" id="cds.evm.model.ctgX5.1"/>
    </source>
</evidence>
<organism evidence="1 2">
    <name type="scientific">Cannabis sativa</name>
    <name type="common">Hemp</name>
    <name type="synonym">Marijuana</name>
    <dbReference type="NCBI Taxonomy" id="3483"/>
    <lineage>
        <taxon>Eukaryota</taxon>
        <taxon>Viridiplantae</taxon>
        <taxon>Streptophyta</taxon>
        <taxon>Embryophyta</taxon>
        <taxon>Tracheophyta</taxon>
        <taxon>Spermatophyta</taxon>
        <taxon>Magnoliopsida</taxon>
        <taxon>eudicotyledons</taxon>
        <taxon>Gunneridae</taxon>
        <taxon>Pentapetalae</taxon>
        <taxon>rosids</taxon>
        <taxon>fabids</taxon>
        <taxon>Rosales</taxon>
        <taxon>Cannabaceae</taxon>
        <taxon>Cannabis</taxon>
    </lineage>
</organism>